<evidence type="ECO:0000313" key="3">
    <source>
        <dbReference type="EMBL" id="KRX09168.1"/>
    </source>
</evidence>
<accession>A0A0V0R489</accession>
<evidence type="ECO:0000313" key="4">
    <source>
        <dbReference type="Proteomes" id="UP000054937"/>
    </source>
</evidence>
<keyword evidence="4" id="KW-1185">Reference proteome</keyword>
<proteinExistence type="predicted"/>
<dbReference type="PROSITE" id="PS50172">
    <property type="entry name" value="BRCT"/>
    <property type="match status" value="1"/>
</dbReference>
<feature type="region of interest" description="Disordered" evidence="1">
    <location>
        <begin position="1"/>
        <end position="36"/>
    </location>
</feature>
<dbReference type="AlphaFoldDB" id="A0A0V0R489"/>
<protein>
    <recommendedName>
        <fullName evidence="2">BRCT domain-containing protein</fullName>
    </recommendedName>
</protein>
<reference evidence="3 4" key="1">
    <citation type="journal article" date="2015" name="Sci. Rep.">
        <title>Genome of the facultative scuticociliatosis pathogen Pseudocohnilembus persalinus provides insight into its virulence through horizontal gene transfer.</title>
        <authorList>
            <person name="Xiong J."/>
            <person name="Wang G."/>
            <person name="Cheng J."/>
            <person name="Tian M."/>
            <person name="Pan X."/>
            <person name="Warren A."/>
            <person name="Jiang C."/>
            <person name="Yuan D."/>
            <person name="Miao W."/>
        </authorList>
    </citation>
    <scope>NUCLEOTIDE SEQUENCE [LARGE SCALE GENOMIC DNA]</scope>
    <source>
        <strain evidence="3">36N120E</strain>
    </source>
</reference>
<dbReference type="EMBL" id="LDAU01000053">
    <property type="protein sequence ID" value="KRX09168.1"/>
    <property type="molecule type" value="Genomic_DNA"/>
</dbReference>
<dbReference type="InParanoid" id="A0A0V0R489"/>
<feature type="compositionally biased region" description="Acidic residues" evidence="1">
    <location>
        <begin position="1"/>
        <end position="12"/>
    </location>
</feature>
<organism evidence="3 4">
    <name type="scientific">Pseudocohnilembus persalinus</name>
    <name type="common">Ciliate</name>
    <dbReference type="NCBI Taxonomy" id="266149"/>
    <lineage>
        <taxon>Eukaryota</taxon>
        <taxon>Sar</taxon>
        <taxon>Alveolata</taxon>
        <taxon>Ciliophora</taxon>
        <taxon>Intramacronucleata</taxon>
        <taxon>Oligohymenophorea</taxon>
        <taxon>Scuticociliatia</taxon>
        <taxon>Philasterida</taxon>
        <taxon>Pseudocohnilembidae</taxon>
        <taxon>Pseudocohnilembus</taxon>
    </lineage>
</organism>
<comment type="caution">
    <text evidence="3">The sequence shown here is derived from an EMBL/GenBank/DDBJ whole genome shotgun (WGS) entry which is preliminary data.</text>
</comment>
<evidence type="ECO:0000256" key="1">
    <source>
        <dbReference type="SAM" id="MobiDB-lite"/>
    </source>
</evidence>
<dbReference type="InterPro" id="IPR001357">
    <property type="entry name" value="BRCT_dom"/>
</dbReference>
<gene>
    <name evidence="3" type="ORF">PPERSA_05837</name>
</gene>
<name>A0A0V0R489_PSEPJ</name>
<dbReference type="Proteomes" id="UP000054937">
    <property type="component" value="Unassembled WGS sequence"/>
</dbReference>
<sequence>MKNDEYNQEDFEQSYYEGNEGRSAGGAFNDSDDELSDCDLNTTSNLKKKLNQIINNEQSEENHFKKIIQLILQNIQISVDDIQITMIHNDVYNPEQHNSQEWVYQQMKQGNLVNYQDYLVIQLRQIHYQNILYSENGVDSKKSEIKVNGLQIHITDEKDDPIKFLDQVEQTEMIMLRQNSKSAVFNLMIAQFTKV</sequence>
<feature type="domain" description="BRCT" evidence="2">
    <location>
        <begin position="99"/>
        <end position="120"/>
    </location>
</feature>
<evidence type="ECO:0000259" key="2">
    <source>
        <dbReference type="PROSITE" id="PS50172"/>
    </source>
</evidence>